<evidence type="ECO:0000313" key="2">
    <source>
        <dbReference type="EMBL" id="MBB5226203.1"/>
    </source>
</evidence>
<dbReference type="RefSeq" id="WP_184659230.1">
    <property type="nucleotide sequence ID" value="NZ_CP031518.1"/>
</dbReference>
<organism evidence="2 3">
    <name type="scientific">Treponema ruminis</name>
    <dbReference type="NCBI Taxonomy" id="744515"/>
    <lineage>
        <taxon>Bacteria</taxon>
        <taxon>Pseudomonadati</taxon>
        <taxon>Spirochaetota</taxon>
        <taxon>Spirochaetia</taxon>
        <taxon>Spirochaetales</taxon>
        <taxon>Treponemataceae</taxon>
        <taxon>Treponema</taxon>
    </lineage>
</organism>
<evidence type="ECO:0000313" key="3">
    <source>
        <dbReference type="Proteomes" id="UP000518887"/>
    </source>
</evidence>
<name>A0A7W8LMB1_9SPIR</name>
<evidence type="ECO:0000256" key="1">
    <source>
        <dbReference type="SAM" id="MobiDB-lite"/>
    </source>
</evidence>
<comment type="caution">
    <text evidence="2">The sequence shown here is derived from an EMBL/GenBank/DDBJ whole genome shotgun (WGS) entry which is preliminary data.</text>
</comment>
<keyword evidence="2" id="KW-0131">Cell cycle</keyword>
<dbReference type="Pfam" id="PF05164">
    <property type="entry name" value="ZapA"/>
    <property type="match status" value="1"/>
</dbReference>
<protein>
    <submittedName>
        <fullName evidence="2">Cell division protein ZapA</fullName>
    </submittedName>
</protein>
<dbReference type="SUPFAM" id="SSF102829">
    <property type="entry name" value="Cell division protein ZapA-like"/>
    <property type="match status" value="1"/>
</dbReference>
<dbReference type="InterPro" id="IPR007838">
    <property type="entry name" value="Cell_div_ZapA-like"/>
</dbReference>
<sequence length="109" mass="12254">MGALQIDVFNSPFVIQVNEDDEYLQKLLWYYKKILERIERNGALKNPVQISALAGIMLCDELYKEKSKAQLSKGDGGDASGLLADSEESNEAERLAKMMIERIDKALES</sequence>
<dbReference type="EMBL" id="JACHFQ010000004">
    <property type="protein sequence ID" value="MBB5226203.1"/>
    <property type="molecule type" value="Genomic_DNA"/>
</dbReference>
<proteinExistence type="predicted"/>
<dbReference type="AlphaFoldDB" id="A0A7W8LMB1"/>
<feature type="region of interest" description="Disordered" evidence="1">
    <location>
        <begin position="70"/>
        <end position="89"/>
    </location>
</feature>
<dbReference type="InterPro" id="IPR036192">
    <property type="entry name" value="Cell_div_ZapA-like_sf"/>
</dbReference>
<accession>A0A7W8LMB1</accession>
<keyword evidence="2" id="KW-0132">Cell division</keyword>
<gene>
    <name evidence="2" type="ORF">HNP76_001571</name>
</gene>
<dbReference type="GO" id="GO:0051301">
    <property type="term" value="P:cell division"/>
    <property type="evidence" value="ECO:0007669"/>
    <property type="project" value="UniProtKB-KW"/>
</dbReference>
<dbReference type="Proteomes" id="UP000518887">
    <property type="component" value="Unassembled WGS sequence"/>
</dbReference>
<reference evidence="2 3" key="1">
    <citation type="submission" date="2020-08" db="EMBL/GenBank/DDBJ databases">
        <title>Genomic Encyclopedia of Type Strains, Phase IV (KMG-IV): sequencing the most valuable type-strain genomes for metagenomic binning, comparative biology and taxonomic classification.</title>
        <authorList>
            <person name="Goeker M."/>
        </authorList>
    </citation>
    <scope>NUCLEOTIDE SEQUENCE [LARGE SCALE GENOMIC DNA]</scope>
    <source>
        <strain evidence="2 3">DSM 103462</strain>
    </source>
</reference>
<keyword evidence="3" id="KW-1185">Reference proteome</keyword>